<dbReference type="SMART" id="SM00773">
    <property type="entry name" value="WGR"/>
    <property type="match status" value="1"/>
</dbReference>
<evidence type="ECO:0000313" key="3">
    <source>
        <dbReference type="Proteomes" id="UP001225378"/>
    </source>
</evidence>
<proteinExistence type="predicted"/>
<dbReference type="PROSITE" id="PS51977">
    <property type="entry name" value="WGR"/>
    <property type="match status" value="1"/>
</dbReference>
<dbReference type="InterPro" id="IPR036930">
    <property type="entry name" value="WGR_dom_sf"/>
</dbReference>
<evidence type="ECO:0000259" key="1">
    <source>
        <dbReference type="PROSITE" id="PS51977"/>
    </source>
</evidence>
<evidence type="ECO:0000313" key="2">
    <source>
        <dbReference type="EMBL" id="XBS21963.1"/>
    </source>
</evidence>
<dbReference type="Pfam" id="PF05406">
    <property type="entry name" value="WGR"/>
    <property type="match status" value="1"/>
</dbReference>
<dbReference type="EMBL" id="CP157743">
    <property type="protein sequence ID" value="XBS21963.1"/>
    <property type="molecule type" value="Genomic_DNA"/>
</dbReference>
<gene>
    <name evidence="2" type="ORF">Q9L42_007510</name>
</gene>
<dbReference type="InterPro" id="IPR049809">
    <property type="entry name" value="YehF/YfeS-like_WGR"/>
</dbReference>
<organism evidence="2 3">
    <name type="scientific">Methylomarinum roseum</name>
    <dbReference type="NCBI Taxonomy" id="3067653"/>
    <lineage>
        <taxon>Bacteria</taxon>
        <taxon>Pseudomonadati</taxon>
        <taxon>Pseudomonadota</taxon>
        <taxon>Gammaproteobacteria</taxon>
        <taxon>Methylococcales</taxon>
        <taxon>Methylococcaceae</taxon>
        <taxon>Methylomarinum</taxon>
    </lineage>
</organism>
<protein>
    <submittedName>
        <fullName evidence="2">WGR domain-containing protein</fullName>
    </submittedName>
</protein>
<dbReference type="Gene3D" id="2.20.140.10">
    <property type="entry name" value="WGR domain"/>
    <property type="match status" value="1"/>
</dbReference>
<name>A0AAU7NYC8_9GAMM</name>
<dbReference type="SUPFAM" id="SSF142921">
    <property type="entry name" value="WGR domain-like"/>
    <property type="match status" value="1"/>
</dbReference>
<dbReference type="InterPro" id="IPR008893">
    <property type="entry name" value="WGR_domain"/>
</dbReference>
<keyword evidence="3" id="KW-1185">Reference proteome</keyword>
<dbReference type="KEGG" id="mech:Q9L42_007510"/>
<dbReference type="AlphaFoldDB" id="A0AAU7NYC8"/>
<dbReference type="CDD" id="cd07996">
    <property type="entry name" value="WGR_MMR_like"/>
    <property type="match status" value="1"/>
</dbReference>
<sequence>MNQIYLERHDLDKNLHRFYQIFVIPGLFGEWSLVRGWGKDWLPETVRKDWFDTEPEAASAAKKLLKEKQRKGYRTSGKELMVYIAVIS</sequence>
<accession>A0AAU7NYC8</accession>
<dbReference type="Proteomes" id="UP001225378">
    <property type="component" value="Chromosome"/>
</dbReference>
<feature type="domain" description="WGR" evidence="1">
    <location>
        <begin position="1"/>
        <end position="88"/>
    </location>
</feature>
<dbReference type="RefSeq" id="WP_305909055.1">
    <property type="nucleotide sequence ID" value="NZ_CP157743.1"/>
</dbReference>
<reference evidence="2 3" key="1">
    <citation type="journal article" date="2024" name="Microbiology">
        <title>Methylomarinum rosea sp. nov., a novel halophilic methanotrophic bacterium from the hypersaline Lake Elton.</title>
        <authorList>
            <person name="Suleimanov R.Z."/>
            <person name="Oshkin I.Y."/>
            <person name="Danilova O.V."/>
            <person name="Suzina N.E."/>
            <person name="Dedysh S.N."/>
        </authorList>
    </citation>
    <scope>NUCLEOTIDE SEQUENCE [LARGE SCALE GENOMIC DNA]</scope>
    <source>
        <strain evidence="2 3">Ch1-1</strain>
    </source>
</reference>